<evidence type="ECO:0000259" key="2">
    <source>
        <dbReference type="Pfam" id="PF03807"/>
    </source>
</evidence>
<dbReference type="PANTHER" id="PTHR14239">
    <property type="entry name" value="DUDULIN-RELATED"/>
    <property type="match status" value="1"/>
</dbReference>
<sequence length="214" mass="22757">MRIGVLGAGSMADVLGTRWVEAGHEVMVAGRTEAKARALARKWGARSGTFREAAEFGDVALLAVLYQGVPATLAAIGDAVRGKPVLDCTNPVEVGNFTLVTEPGVSMAQHIAHVTGGHVVKAFNLCHARVWEMDPPEFDGRRLVVPHCGDDPVALDLASRLIRDTGCEPLPVGGLRHAHHLEGMAAVMISLLFGGLDPRSAFNLVRADDRVDND</sequence>
<dbReference type="SUPFAM" id="SSF51735">
    <property type="entry name" value="NAD(P)-binding Rossmann-fold domains"/>
    <property type="match status" value="1"/>
</dbReference>
<comment type="caution">
    <text evidence="3">The sequence shown here is derived from an EMBL/GenBank/DDBJ whole genome shotgun (WGS) entry which is preliminary data.</text>
</comment>
<reference evidence="4" key="1">
    <citation type="journal article" date="2019" name="Int. J. Syst. Evol. Microbiol.">
        <title>The Global Catalogue of Microorganisms (GCM) 10K type strain sequencing project: providing services to taxonomists for standard genome sequencing and annotation.</title>
        <authorList>
            <consortium name="The Broad Institute Genomics Platform"/>
            <consortium name="The Broad Institute Genome Sequencing Center for Infectious Disease"/>
            <person name="Wu L."/>
            <person name="Ma J."/>
        </authorList>
    </citation>
    <scope>NUCLEOTIDE SEQUENCE [LARGE SCALE GENOMIC DNA]</scope>
    <source>
        <strain evidence="4">CCUG 60214</strain>
    </source>
</reference>
<evidence type="ECO:0000256" key="1">
    <source>
        <dbReference type="ARBA" id="ARBA00023002"/>
    </source>
</evidence>
<keyword evidence="4" id="KW-1185">Reference proteome</keyword>
<dbReference type="InterPro" id="IPR051267">
    <property type="entry name" value="STEAP_metalloreductase"/>
</dbReference>
<gene>
    <name evidence="3" type="ORF">ACFQ3T_35235</name>
</gene>
<dbReference type="PANTHER" id="PTHR14239:SF10">
    <property type="entry name" value="REDUCTASE"/>
    <property type="match status" value="1"/>
</dbReference>
<name>A0ABW3R643_9PSEU</name>
<organism evidence="3 4">
    <name type="scientific">Saccharothrix hoggarensis</name>
    <dbReference type="NCBI Taxonomy" id="913853"/>
    <lineage>
        <taxon>Bacteria</taxon>
        <taxon>Bacillati</taxon>
        <taxon>Actinomycetota</taxon>
        <taxon>Actinomycetes</taxon>
        <taxon>Pseudonocardiales</taxon>
        <taxon>Pseudonocardiaceae</taxon>
        <taxon>Saccharothrix</taxon>
    </lineage>
</organism>
<dbReference type="RefSeq" id="WP_380730256.1">
    <property type="nucleotide sequence ID" value="NZ_JBHTLK010000388.1"/>
</dbReference>
<proteinExistence type="predicted"/>
<evidence type="ECO:0000313" key="4">
    <source>
        <dbReference type="Proteomes" id="UP001597168"/>
    </source>
</evidence>
<protein>
    <submittedName>
        <fullName evidence="3">NADPH-dependent F420 reductase</fullName>
    </submittedName>
</protein>
<feature type="domain" description="Pyrroline-5-carboxylate reductase catalytic N-terminal" evidence="2">
    <location>
        <begin position="2"/>
        <end position="91"/>
    </location>
</feature>
<dbReference type="InterPro" id="IPR036291">
    <property type="entry name" value="NAD(P)-bd_dom_sf"/>
</dbReference>
<evidence type="ECO:0000313" key="3">
    <source>
        <dbReference type="EMBL" id="MFD1152420.1"/>
    </source>
</evidence>
<dbReference type="Proteomes" id="UP001597168">
    <property type="component" value="Unassembled WGS sequence"/>
</dbReference>
<dbReference type="Pfam" id="PF03807">
    <property type="entry name" value="F420_oxidored"/>
    <property type="match status" value="1"/>
</dbReference>
<accession>A0ABW3R643</accession>
<dbReference type="Gene3D" id="3.40.50.720">
    <property type="entry name" value="NAD(P)-binding Rossmann-like Domain"/>
    <property type="match status" value="1"/>
</dbReference>
<dbReference type="EMBL" id="JBHTLK010000388">
    <property type="protein sequence ID" value="MFD1152420.1"/>
    <property type="molecule type" value="Genomic_DNA"/>
</dbReference>
<dbReference type="InterPro" id="IPR028939">
    <property type="entry name" value="P5C_Rdtase_cat_N"/>
</dbReference>
<keyword evidence="1" id="KW-0560">Oxidoreductase</keyword>